<keyword evidence="9" id="KW-1185">Reference proteome</keyword>
<protein>
    <submittedName>
        <fullName evidence="8">Cytochrome P450</fullName>
    </submittedName>
</protein>
<evidence type="ECO:0000313" key="8">
    <source>
        <dbReference type="EMBL" id="MFC3766022.1"/>
    </source>
</evidence>
<dbReference type="SUPFAM" id="SSF48264">
    <property type="entry name" value="Cytochrome P450"/>
    <property type="match status" value="1"/>
</dbReference>
<dbReference type="PANTHER" id="PTHR46696">
    <property type="entry name" value="P450, PUTATIVE (EUROFUNG)-RELATED"/>
    <property type="match status" value="1"/>
</dbReference>
<comment type="cofactor">
    <cofactor evidence="1">
        <name>heme</name>
        <dbReference type="ChEBI" id="CHEBI:30413"/>
    </cofactor>
</comment>
<keyword evidence="5" id="KW-0560">Oxidoreductase</keyword>
<gene>
    <name evidence="8" type="ORF">ACFOUW_34665</name>
</gene>
<sequence>METGVRRVATYVGDPAWEVRGYDLVREMLSDPRLGRTHPRPETASRLSDSVIFGRPQPATPTEHEDHVKMRRVLGRSFSARRLAALRPRVQTIVDDQLEQLLRREPPTDFHAAVSFPLPALVICELLGVPYDDRDDFKGWSEDAAHMSDEQRSMTGLANLWQYMHQLLQDKQRAPAEDVLSDLATEYPIDEAAKLAAGLLFAGHETTVTTIDKGMVLLLSDPAQRSALEREPAQVASFVEEILRSPFPVRPDIPQGTGGLPRYAKEDLPDIPTAEGASIRAGDLLLLDLQGANLDPGPFAEPDSFDPTRSPNPHVTFGHGPYFCIGAPLARIELQALFGTVFGRVPTLALDVPVEELQPRSHLLTGGLAALPVRW</sequence>
<name>A0ABV7YLV1_9ACTN</name>
<dbReference type="PRINTS" id="PR00385">
    <property type="entry name" value="P450"/>
</dbReference>
<evidence type="ECO:0000256" key="7">
    <source>
        <dbReference type="ARBA" id="ARBA00023033"/>
    </source>
</evidence>
<dbReference type="PRINTS" id="PR00359">
    <property type="entry name" value="BP450"/>
</dbReference>
<evidence type="ECO:0000256" key="5">
    <source>
        <dbReference type="ARBA" id="ARBA00023002"/>
    </source>
</evidence>
<proteinExistence type="inferred from homology"/>
<evidence type="ECO:0000256" key="3">
    <source>
        <dbReference type="ARBA" id="ARBA00022617"/>
    </source>
</evidence>
<evidence type="ECO:0000256" key="4">
    <source>
        <dbReference type="ARBA" id="ARBA00022723"/>
    </source>
</evidence>
<reference evidence="9" key="1">
    <citation type="journal article" date="2019" name="Int. J. Syst. Evol. Microbiol.">
        <title>The Global Catalogue of Microorganisms (GCM) 10K type strain sequencing project: providing services to taxonomists for standard genome sequencing and annotation.</title>
        <authorList>
            <consortium name="The Broad Institute Genomics Platform"/>
            <consortium name="The Broad Institute Genome Sequencing Center for Infectious Disease"/>
            <person name="Wu L."/>
            <person name="Ma J."/>
        </authorList>
    </citation>
    <scope>NUCLEOTIDE SEQUENCE [LARGE SCALE GENOMIC DNA]</scope>
    <source>
        <strain evidence="9">CGMCC 4.7241</strain>
    </source>
</reference>
<dbReference type="RefSeq" id="WP_307782423.1">
    <property type="nucleotide sequence ID" value="NZ_JAFBCM010000001.1"/>
</dbReference>
<evidence type="ECO:0000313" key="9">
    <source>
        <dbReference type="Proteomes" id="UP001595699"/>
    </source>
</evidence>
<organism evidence="8 9">
    <name type="scientific">Tenggerimyces flavus</name>
    <dbReference type="NCBI Taxonomy" id="1708749"/>
    <lineage>
        <taxon>Bacteria</taxon>
        <taxon>Bacillati</taxon>
        <taxon>Actinomycetota</taxon>
        <taxon>Actinomycetes</taxon>
        <taxon>Propionibacteriales</taxon>
        <taxon>Nocardioidaceae</taxon>
        <taxon>Tenggerimyces</taxon>
    </lineage>
</organism>
<comment type="caution">
    <text evidence="8">The sequence shown here is derived from an EMBL/GenBank/DDBJ whole genome shotgun (WGS) entry which is preliminary data.</text>
</comment>
<evidence type="ECO:0000256" key="1">
    <source>
        <dbReference type="ARBA" id="ARBA00001971"/>
    </source>
</evidence>
<keyword evidence="3" id="KW-0349">Heme</keyword>
<keyword evidence="6" id="KW-0408">Iron</keyword>
<dbReference type="InterPro" id="IPR001128">
    <property type="entry name" value="Cyt_P450"/>
</dbReference>
<dbReference type="InterPro" id="IPR002397">
    <property type="entry name" value="Cyt_P450_B"/>
</dbReference>
<comment type="similarity">
    <text evidence="2">Belongs to the cytochrome P450 family.</text>
</comment>
<dbReference type="Pfam" id="PF00067">
    <property type="entry name" value="p450"/>
    <property type="match status" value="1"/>
</dbReference>
<keyword evidence="4" id="KW-0479">Metal-binding</keyword>
<keyword evidence="7" id="KW-0503">Monooxygenase</keyword>
<dbReference type="EMBL" id="JBHRZH010000046">
    <property type="protein sequence ID" value="MFC3766022.1"/>
    <property type="molecule type" value="Genomic_DNA"/>
</dbReference>
<accession>A0ABV7YLV1</accession>
<evidence type="ECO:0000256" key="2">
    <source>
        <dbReference type="ARBA" id="ARBA00010617"/>
    </source>
</evidence>
<dbReference type="PANTHER" id="PTHR46696:SF5">
    <property type="entry name" value="CYTOCHROME P450 BJ-1"/>
    <property type="match status" value="1"/>
</dbReference>
<dbReference type="Gene3D" id="1.10.630.10">
    <property type="entry name" value="Cytochrome P450"/>
    <property type="match status" value="1"/>
</dbReference>
<dbReference type="InterPro" id="IPR036396">
    <property type="entry name" value="Cyt_P450_sf"/>
</dbReference>
<dbReference type="Proteomes" id="UP001595699">
    <property type="component" value="Unassembled WGS sequence"/>
</dbReference>
<evidence type="ECO:0000256" key="6">
    <source>
        <dbReference type="ARBA" id="ARBA00023004"/>
    </source>
</evidence>